<keyword evidence="1" id="KW-0472">Membrane</keyword>
<reference evidence="2 3" key="1">
    <citation type="journal article" date="2020" name="Nature">
        <title>Isolation of an archaeon at the prokaryote-eukaryote interface.</title>
        <authorList>
            <person name="Imachi H."/>
            <person name="Nobu M.K."/>
            <person name="Nakahara N."/>
            <person name="Morono Y."/>
            <person name="Ogawara M."/>
            <person name="Takaki Y."/>
            <person name="Takano Y."/>
            <person name="Uematsu K."/>
            <person name="Ikuta T."/>
            <person name="Ito M."/>
            <person name="Matsui Y."/>
            <person name="Miyazaki M."/>
            <person name="Murata K."/>
            <person name="Saito Y."/>
            <person name="Sakai S."/>
            <person name="Song C."/>
            <person name="Tasumi E."/>
            <person name="Yamanaka Y."/>
            <person name="Yamaguchi T."/>
            <person name="Kamagata Y."/>
            <person name="Tamaki H."/>
            <person name="Takai K."/>
        </authorList>
    </citation>
    <scope>NUCLEOTIDE SEQUENCE [LARGE SCALE GENOMIC DNA]</scope>
    <source>
        <strain evidence="2 3">MK-D1</strain>
    </source>
</reference>
<name>A0A5B9D6K7_9ARCH</name>
<evidence type="ECO:0000313" key="2">
    <source>
        <dbReference type="EMBL" id="QEE14778.1"/>
    </source>
</evidence>
<evidence type="ECO:0000313" key="3">
    <source>
        <dbReference type="Proteomes" id="UP000321408"/>
    </source>
</evidence>
<dbReference type="KEGG" id="psyt:DSAG12_00594"/>
<dbReference type="Proteomes" id="UP000321408">
    <property type="component" value="Chromosome"/>
</dbReference>
<dbReference type="OrthoDB" id="53264at2157"/>
<keyword evidence="3" id="KW-1185">Reference proteome</keyword>
<keyword evidence="1" id="KW-0812">Transmembrane</keyword>
<dbReference type="RefSeq" id="WP_147661719.1">
    <property type="nucleotide sequence ID" value="NZ_CP042905.2"/>
</dbReference>
<dbReference type="GeneID" id="41328598"/>
<proteinExistence type="predicted"/>
<gene>
    <name evidence="2" type="ORF">DSAG12_00594</name>
</gene>
<organism evidence="2 3">
    <name type="scientific">Promethearchaeum syntrophicum</name>
    <dbReference type="NCBI Taxonomy" id="2594042"/>
    <lineage>
        <taxon>Archaea</taxon>
        <taxon>Promethearchaeati</taxon>
        <taxon>Promethearchaeota</taxon>
        <taxon>Promethearchaeia</taxon>
        <taxon>Promethearchaeales</taxon>
        <taxon>Promethearchaeaceae</taxon>
        <taxon>Promethearchaeum</taxon>
    </lineage>
</organism>
<dbReference type="InterPro" id="IPR019216">
    <property type="entry name" value="DUF2116_treble_clef"/>
</dbReference>
<reference evidence="2 3" key="2">
    <citation type="journal article" date="2024" name="Int. J. Syst. Evol. Microbiol.">
        <title>Promethearchaeum syntrophicum gen. nov., sp. nov., an anaerobic, obligately syntrophic archaeon, the first isolate of the lineage 'Asgard' archaea, and proposal of the new archaeal phylum Promethearchaeota phyl. nov. and kingdom Promethearchaeati regn. nov.</title>
        <authorList>
            <person name="Imachi H."/>
            <person name="Nobu M.K."/>
            <person name="Kato S."/>
            <person name="Takaki Y."/>
            <person name="Miyazaki M."/>
            <person name="Miyata M."/>
            <person name="Ogawara M."/>
            <person name="Saito Y."/>
            <person name="Sakai S."/>
            <person name="Tahara Y.O."/>
            <person name="Takano Y."/>
            <person name="Tasumi E."/>
            <person name="Uematsu K."/>
            <person name="Yoshimura T."/>
            <person name="Itoh T."/>
            <person name="Ohkuma M."/>
            <person name="Takai K."/>
        </authorList>
    </citation>
    <scope>NUCLEOTIDE SEQUENCE [LARGE SCALE GENOMIC DNA]</scope>
    <source>
        <strain evidence="2 3">MK-D1</strain>
    </source>
</reference>
<dbReference type="Pfam" id="PF09889">
    <property type="entry name" value="DUF2116"/>
    <property type="match status" value="1"/>
</dbReference>
<evidence type="ECO:0000256" key="1">
    <source>
        <dbReference type="SAM" id="Phobius"/>
    </source>
</evidence>
<keyword evidence="1" id="KW-1133">Transmembrane helix</keyword>
<accession>A0A5B9D6K7</accession>
<sequence length="83" mass="9471">MPEIKGKTWKDSLKTRKYEEHKHCIVCGKAVPTTQDFCSQECKDSYKKADKDKGKKNTIQIVVMVVLVIVMIFVVPRLMTPTG</sequence>
<dbReference type="AlphaFoldDB" id="A0A5B9D6K7"/>
<protein>
    <submittedName>
        <fullName evidence="2">DUF2116 family Zn-ribbon domain-containing protein</fullName>
    </submittedName>
</protein>
<dbReference type="EMBL" id="CP042905">
    <property type="protein sequence ID" value="QEE14778.1"/>
    <property type="molecule type" value="Genomic_DNA"/>
</dbReference>
<feature type="transmembrane region" description="Helical" evidence="1">
    <location>
        <begin position="61"/>
        <end position="79"/>
    </location>
</feature>